<evidence type="ECO:0000256" key="8">
    <source>
        <dbReference type="SAM" id="MobiDB-lite"/>
    </source>
</evidence>
<gene>
    <name evidence="10" type="ORF">GSCOC_T00017585001</name>
</gene>
<dbReference type="PANTHER" id="PTHR31241:SF41">
    <property type="entry name" value="DEHYDRATION-RESPONSIVE ELEMENT-BINDING PROTEIN 2G-LIKE"/>
    <property type="match status" value="1"/>
</dbReference>
<keyword evidence="6" id="KW-0539">Nucleus</keyword>
<feature type="compositionally biased region" description="Basic and acidic residues" evidence="8">
    <location>
        <begin position="144"/>
        <end position="157"/>
    </location>
</feature>
<evidence type="ECO:0000256" key="7">
    <source>
        <dbReference type="ARBA" id="ARBA00024343"/>
    </source>
</evidence>
<evidence type="ECO:0000256" key="6">
    <source>
        <dbReference type="ARBA" id="ARBA00023242"/>
    </source>
</evidence>
<dbReference type="Gramene" id="CDP04254">
    <property type="protein sequence ID" value="CDP04254"/>
    <property type="gene ID" value="GSCOC_T00017585001"/>
</dbReference>
<keyword evidence="4" id="KW-0238">DNA-binding</keyword>
<dbReference type="Pfam" id="PF00847">
    <property type="entry name" value="AP2"/>
    <property type="match status" value="1"/>
</dbReference>
<feature type="compositionally biased region" description="Low complexity" evidence="8">
    <location>
        <begin position="122"/>
        <end position="132"/>
    </location>
</feature>
<evidence type="ECO:0000313" key="11">
    <source>
        <dbReference type="Proteomes" id="UP000295252"/>
    </source>
</evidence>
<evidence type="ECO:0000313" key="10">
    <source>
        <dbReference type="EMBL" id="CDP04254.1"/>
    </source>
</evidence>
<sequence length="230" mass="25179">MMERVENEGVNVGIPVDKKPKKEAAISTSMKKITVGGSRKGCMRGKGGPENAFCTYRGVRQRTWGKWVAEIREPNHGARVWLGTFNTSYEAARAYDDAAKRLYGKCAKLNLPEEDQPPSPPGSSSVASAAYSNNTGYKNGQDLTNEHQSPELEDKKNGTSVLDEVSIFKDINGEFAFDETPAPSLLGEEQILNWPEYPFDNGFHWSNDGGISVGGLIDHAVVYKLLGPPN</sequence>
<dbReference type="PhylomeDB" id="A0A068U7X3"/>
<dbReference type="FunCoup" id="A0A068U7X3">
    <property type="interactions" value="19"/>
</dbReference>
<dbReference type="Proteomes" id="UP000295252">
    <property type="component" value="Chromosome XI"/>
</dbReference>
<dbReference type="InterPro" id="IPR016177">
    <property type="entry name" value="DNA-bd_dom_sf"/>
</dbReference>
<evidence type="ECO:0000259" key="9">
    <source>
        <dbReference type="PROSITE" id="PS51032"/>
    </source>
</evidence>
<feature type="region of interest" description="Disordered" evidence="8">
    <location>
        <begin position="110"/>
        <end position="158"/>
    </location>
</feature>
<dbReference type="STRING" id="49390.A0A068U7X3"/>
<organism evidence="10 11">
    <name type="scientific">Coffea canephora</name>
    <name type="common">Robusta coffee</name>
    <dbReference type="NCBI Taxonomy" id="49390"/>
    <lineage>
        <taxon>Eukaryota</taxon>
        <taxon>Viridiplantae</taxon>
        <taxon>Streptophyta</taxon>
        <taxon>Embryophyta</taxon>
        <taxon>Tracheophyta</taxon>
        <taxon>Spermatophyta</taxon>
        <taxon>Magnoliopsida</taxon>
        <taxon>eudicotyledons</taxon>
        <taxon>Gunneridae</taxon>
        <taxon>Pentapetalae</taxon>
        <taxon>asterids</taxon>
        <taxon>lamiids</taxon>
        <taxon>Gentianales</taxon>
        <taxon>Rubiaceae</taxon>
        <taxon>Ixoroideae</taxon>
        <taxon>Gardenieae complex</taxon>
        <taxon>Bertiereae - Coffeeae clade</taxon>
        <taxon>Coffeeae</taxon>
        <taxon>Coffea</taxon>
    </lineage>
</organism>
<evidence type="ECO:0000256" key="1">
    <source>
        <dbReference type="ARBA" id="ARBA00004123"/>
    </source>
</evidence>
<keyword evidence="5" id="KW-0804">Transcription</keyword>
<dbReference type="GO" id="GO:0005634">
    <property type="term" value="C:nucleus"/>
    <property type="evidence" value="ECO:0007669"/>
    <property type="project" value="UniProtKB-SubCell"/>
</dbReference>
<dbReference type="InParanoid" id="A0A068U7X3"/>
<comment type="similarity">
    <text evidence="7">Belongs to the AP2/ERF transcription factor family. ERF subfamily.</text>
</comment>
<evidence type="ECO:0000256" key="5">
    <source>
        <dbReference type="ARBA" id="ARBA00023163"/>
    </source>
</evidence>
<dbReference type="OrthoDB" id="550883at2759"/>
<protein>
    <recommendedName>
        <fullName evidence="9">AP2/ERF domain-containing protein</fullName>
    </recommendedName>
</protein>
<dbReference type="GO" id="GO:0000976">
    <property type="term" value="F:transcription cis-regulatory region binding"/>
    <property type="evidence" value="ECO:0007669"/>
    <property type="project" value="TreeGrafter"/>
</dbReference>
<keyword evidence="2" id="KW-0611">Plant defense</keyword>
<accession>A0A068U7X3</accession>
<keyword evidence="3" id="KW-0805">Transcription regulation</keyword>
<evidence type="ECO:0000256" key="3">
    <source>
        <dbReference type="ARBA" id="ARBA00023015"/>
    </source>
</evidence>
<dbReference type="FunFam" id="3.30.730.10:FF:000001">
    <property type="entry name" value="Ethylene-responsive transcription factor 2"/>
    <property type="match status" value="1"/>
</dbReference>
<dbReference type="PANTHER" id="PTHR31241">
    <property type="entry name" value="DEHYDRATION-RESPONSIVE ELEMENT-BINDING PROTEIN 2C"/>
    <property type="match status" value="1"/>
</dbReference>
<dbReference type="AlphaFoldDB" id="A0A068U7X3"/>
<dbReference type="Gene3D" id="3.30.730.10">
    <property type="entry name" value="AP2/ERF domain"/>
    <property type="match status" value="1"/>
</dbReference>
<feature type="compositionally biased region" description="Polar residues" evidence="8">
    <location>
        <begin position="133"/>
        <end position="143"/>
    </location>
</feature>
<keyword evidence="11" id="KW-1185">Reference proteome</keyword>
<reference evidence="11" key="1">
    <citation type="journal article" date="2014" name="Science">
        <title>The coffee genome provides insight into the convergent evolution of caffeine biosynthesis.</title>
        <authorList>
            <person name="Denoeud F."/>
            <person name="Carretero-Paulet L."/>
            <person name="Dereeper A."/>
            <person name="Droc G."/>
            <person name="Guyot R."/>
            <person name="Pietrella M."/>
            <person name="Zheng C."/>
            <person name="Alberti A."/>
            <person name="Anthony F."/>
            <person name="Aprea G."/>
            <person name="Aury J.M."/>
            <person name="Bento P."/>
            <person name="Bernard M."/>
            <person name="Bocs S."/>
            <person name="Campa C."/>
            <person name="Cenci A."/>
            <person name="Combes M.C."/>
            <person name="Crouzillat D."/>
            <person name="Da Silva C."/>
            <person name="Daddiego L."/>
            <person name="De Bellis F."/>
            <person name="Dussert S."/>
            <person name="Garsmeur O."/>
            <person name="Gayraud T."/>
            <person name="Guignon V."/>
            <person name="Jahn K."/>
            <person name="Jamilloux V."/>
            <person name="Joet T."/>
            <person name="Labadie K."/>
            <person name="Lan T."/>
            <person name="Leclercq J."/>
            <person name="Lepelley M."/>
            <person name="Leroy T."/>
            <person name="Li L.T."/>
            <person name="Librado P."/>
            <person name="Lopez L."/>
            <person name="Munoz A."/>
            <person name="Noel B."/>
            <person name="Pallavicini A."/>
            <person name="Perrotta G."/>
            <person name="Poncet V."/>
            <person name="Pot D."/>
            <person name="Priyono X."/>
            <person name="Rigoreau M."/>
            <person name="Rouard M."/>
            <person name="Rozas J."/>
            <person name="Tranchant-Dubreuil C."/>
            <person name="VanBuren R."/>
            <person name="Zhang Q."/>
            <person name="Andrade A.C."/>
            <person name="Argout X."/>
            <person name="Bertrand B."/>
            <person name="de Kochko A."/>
            <person name="Graziosi G."/>
            <person name="Henry R.J."/>
            <person name="Jayarama X."/>
            <person name="Ming R."/>
            <person name="Nagai C."/>
            <person name="Rounsley S."/>
            <person name="Sankoff D."/>
            <person name="Giuliano G."/>
            <person name="Albert V.A."/>
            <person name="Wincker P."/>
            <person name="Lashermes P."/>
        </authorList>
    </citation>
    <scope>NUCLEOTIDE SEQUENCE [LARGE SCALE GENOMIC DNA]</scope>
    <source>
        <strain evidence="11">cv. DH200-94</strain>
    </source>
</reference>
<comment type="subcellular location">
    <subcellularLocation>
        <location evidence="1">Nucleus</location>
    </subcellularLocation>
</comment>
<dbReference type="GO" id="GO:0006952">
    <property type="term" value="P:defense response"/>
    <property type="evidence" value="ECO:0007669"/>
    <property type="project" value="UniProtKB-KW"/>
</dbReference>
<dbReference type="InterPro" id="IPR036955">
    <property type="entry name" value="AP2/ERF_dom_sf"/>
</dbReference>
<evidence type="ECO:0000256" key="2">
    <source>
        <dbReference type="ARBA" id="ARBA00022821"/>
    </source>
</evidence>
<dbReference type="PRINTS" id="PR00367">
    <property type="entry name" value="ETHRSPELEMNT"/>
</dbReference>
<dbReference type="PROSITE" id="PS51032">
    <property type="entry name" value="AP2_ERF"/>
    <property type="match status" value="1"/>
</dbReference>
<evidence type="ECO:0000256" key="4">
    <source>
        <dbReference type="ARBA" id="ARBA00023125"/>
    </source>
</evidence>
<dbReference type="InterPro" id="IPR001471">
    <property type="entry name" value="AP2/ERF_dom"/>
</dbReference>
<name>A0A068U7X3_COFCA</name>
<dbReference type="GO" id="GO:0003700">
    <property type="term" value="F:DNA-binding transcription factor activity"/>
    <property type="evidence" value="ECO:0007669"/>
    <property type="project" value="InterPro"/>
</dbReference>
<dbReference type="SUPFAM" id="SSF54171">
    <property type="entry name" value="DNA-binding domain"/>
    <property type="match status" value="1"/>
</dbReference>
<proteinExistence type="inferred from homology"/>
<dbReference type="GO" id="GO:0045893">
    <property type="term" value="P:positive regulation of DNA-templated transcription"/>
    <property type="evidence" value="ECO:0007669"/>
    <property type="project" value="TreeGrafter"/>
</dbReference>
<dbReference type="CDD" id="cd00018">
    <property type="entry name" value="AP2"/>
    <property type="match status" value="1"/>
</dbReference>
<dbReference type="EMBL" id="HG739096">
    <property type="protein sequence ID" value="CDP04254.1"/>
    <property type="molecule type" value="Genomic_DNA"/>
</dbReference>
<dbReference type="SMART" id="SM00380">
    <property type="entry name" value="AP2"/>
    <property type="match status" value="1"/>
</dbReference>
<feature type="domain" description="AP2/ERF" evidence="9">
    <location>
        <begin position="55"/>
        <end position="112"/>
    </location>
</feature>